<feature type="non-terminal residue" evidence="2">
    <location>
        <position position="1"/>
    </location>
</feature>
<feature type="region of interest" description="Disordered" evidence="1">
    <location>
        <begin position="44"/>
        <end position="72"/>
    </location>
</feature>
<feature type="compositionally biased region" description="Acidic residues" evidence="1">
    <location>
        <begin position="62"/>
        <end position="71"/>
    </location>
</feature>
<dbReference type="EMBL" id="GECU01032293">
    <property type="protein sequence ID" value="JAS75413.1"/>
    <property type="molecule type" value="Transcribed_RNA"/>
</dbReference>
<gene>
    <name evidence="2" type="ORF">g.21912</name>
</gene>
<proteinExistence type="predicted"/>
<name>A0A1B6HL50_9HEMI</name>
<feature type="non-terminal residue" evidence="2">
    <location>
        <position position="123"/>
    </location>
</feature>
<sequence length="123" mass="14817">ENDQLNFEKCIEVKENHSLKDEYVNEKKFEDGLENHYNENCEQIRNDDNFESEQVQRSPISDSDEESDENDQLNFEKCIEVKENHSLKDEYVNEKKFEDGLENHYNENCEQIRNDDNFESEQV</sequence>
<organism evidence="2">
    <name type="scientific">Homalodisca liturata</name>
    <dbReference type="NCBI Taxonomy" id="320908"/>
    <lineage>
        <taxon>Eukaryota</taxon>
        <taxon>Metazoa</taxon>
        <taxon>Ecdysozoa</taxon>
        <taxon>Arthropoda</taxon>
        <taxon>Hexapoda</taxon>
        <taxon>Insecta</taxon>
        <taxon>Pterygota</taxon>
        <taxon>Neoptera</taxon>
        <taxon>Paraneoptera</taxon>
        <taxon>Hemiptera</taxon>
        <taxon>Auchenorrhyncha</taxon>
        <taxon>Membracoidea</taxon>
        <taxon>Cicadellidae</taxon>
        <taxon>Cicadellinae</taxon>
        <taxon>Proconiini</taxon>
        <taxon>Homalodisca</taxon>
    </lineage>
</organism>
<dbReference type="AlphaFoldDB" id="A0A1B6HL50"/>
<accession>A0A1B6HL50</accession>
<protein>
    <submittedName>
        <fullName evidence="2">Uncharacterized protein</fullName>
    </submittedName>
</protein>
<reference evidence="2" key="1">
    <citation type="submission" date="2015-11" db="EMBL/GenBank/DDBJ databases">
        <title>De novo transcriptome assembly of four potential Pierce s Disease insect vectors from Arizona vineyards.</title>
        <authorList>
            <person name="Tassone E.E."/>
        </authorList>
    </citation>
    <scope>NUCLEOTIDE SEQUENCE</scope>
</reference>
<evidence type="ECO:0000256" key="1">
    <source>
        <dbReference type="SAM" id="MobiDB-lite"/>
    </source>
</evidence>
<evidence type="ECO:0000313" key="2">
    <source>
        <dbReference type="EMBL" id="JAS75413.1"/>
    </source>
</evidence>